<evidence type="ECO:0000256" key="2">
    <source>
        <dbReference type="ARBA" id="ARBA00022679"/>
    </source>
</evidence>
<dbReference type="InterPro" id="IPR002052">
    <property type="entry name" value="DNA_methylase_N6_adenine_CS"/>
</dbReference>
<proteinExistence type="inferred from homology"/>
<sequence>MSGLRASEAARALARRLAERGCDTPDLDARLLTSHAVTGDASRYVLIARDPLDVEARARLEDLAGRRLAGEPVARILGRREFWSLDFELSPDTLDPRPDTETLVAEALCEIDRGPGREAALRLADFGTGSGCILVALLSELPNARGLGIDVSPHALRTARRNAEANGVGERARFVAGDWGAAISARLDVIVTNPPYIESENVPGLAAEVARFDPRRALDGGDDGLEAYRALLPQVPALLAPDGVFMAEIGSSQSAAVSELATAHGLRVDRVARDLAGRDRVVVARRMRR</sequence>
<dbReference type="STRING" id="631454.N177_2528"/>
<comment type="similarity">
    <text evidence="5">Belongs to the protein N5-glutamine methyltransferase family. PrmC subfamily.</text>
</comment>
<dbReference type="InterPro" id="IPR050320">
    <property type="entry name" value="N5-glutamine_MTase"/>
</dbReference>
<protein>
    <recommendedName>
        <fullName evidence="5">Release factor glutamine methyltransferase</fullName>
        <shortName evidence="5">RF MTase</shortName>
        <ecNumber evidence="5">2.1.1.297</ecNumber>
    </recommendedName>
    <alternativeName>
        <fullName evidence="5">N5-glutamine methyltransferase PrmC</fullName>
    </alternativeName>
    <alternativeName>
        <fullName evidence="5">Protein-(glutamine-N5) MTase PrmC</fullName>
    </alternativeName>
    <alternativeName>
        <fullName evidence="5">Protein-glutamine N-methyltransferase PrmC</fullName>
    </alternativeName>
</protein>
<evidence type="ECO:0000259" key="6">
    <source>
        <dbReference type="Pfam" id="PF05175"/>
    </source>
</evidence>
<dbReference type="eggNOG" id="COG2890">
    <property type="taxonomic scope" value="Bacteria"/>
</dbReference>
<dbReference type="Gene3D" id="3.40.50.150">
    <property type="entry name" value="Vaccinia Virus protein VP39"/>
    <property type="match status" value="1"/>
</dbReference>
<dbReference type="PANTHER" id="PTHR18895">
    <property type="entry name" value="HEMK METHYLTRANSFERASE"/>
    <property type="match status" value="1"/>
</dbReference>
<accession>V4RFC9</accession>
<evidence type="ECO:0000256" key="4">
    <source>
        <dbReference type="ARBA" id="ARBA00048391"/>
    </source>
</evidence>
<dbReference type="Pfam" id="PF17827">
    <property type="entry name" value="PrmC_N"/>
    <property type="match status" value="1"/>
</dbReference>
<organism evidence="8 9">
    <name type="scientific">Lutibaculum baratangense AMV1</name>
    <dbReference type="NCBI Taxonomy" id="631454"/>
    <lineage>
        <taxon>Bacteria</taxon>
        <taxon>Pseudomonadati</taxon>
        <taxon>Pseudomonadota</taxon>
        <taxon>Alphaproteobacteria</taxon>
        <taxon>Hyphomicrobiales</taxon>
        <taxon>Tepidamorphaceae</taxon>
        <taxon>Lutibaculum</taxon>
    </lineage>
</organism>
<dbReference type="InterPro" id="IPR040758">
    <property type="entry name" value="PrmC_N"/>
</dbReference>
<comment type="caution">
    <text evidence="8">The sequence shown here is derived from an EMBL/GenBank/DDBJ whole genome shotgun (WGS) entry which is preliminary data.</text>
</comment>
<comment type="function">
    <text evidence="5">Methylates the class 1 translation termination release factors RF1/PrfA and RF2/PrfB on the glutamine residue of the universally conserved GGQ motif.</text>
</comment>
<dbReference type="GO" id="GO:0032259">
    <property type="term" value="P:methylation"/>
    <property type="evidence" value="ECO:0007669"/>
    <property type="project" value="UniProtKB-KW"/>
</dbReference>
<feature type="binding site" evidence="5">
    <location>
        <position position="193"/>
    </location>
    <ligand>
        <name>S-adenosyl-L-methionine</name>
        <dbReference type="ChEBI" id="CHEBI:59789"/>
    </ligand>
</feature>
<dbReference type="NCBIfam" id="TIGR03534">
    <property type="entry name" value="RF_mod_PrmC"/>
    <property type="match status" value="1"/>
</dbReference>
<feature type="binding site" evidence="5">
    <location>
        <position position="179"/>
    </location>
    <ligand>
        <name>S-adenosyl-L-methionine</name>
        <dbReference type="ChEBI" id="CHEBI:59789"/>
    </ligand>
</feature>
<dbReference type="OrthoDB" id="9800643at2"/>
<dbReference type="Proteomes" id="UP000017819">
    <property type="component" value="Unassembled WGS sequence"/>
</dbReference>
<keyword evidence="9" id="KW-1185">Reference proteome</keyword>
<dbReference type="EC" id="2.1.1.297" evidence="5"/>
<evidence type="ECO:0000313" key="9">
    <source>
        <dbReference type="Proteomes" id="UP000017819"/>
    </source>
</evidence>
<keyword evidence="1 5" id="KW-0489">Methyltransferase</keyword>
<dbReference type="InterPro" id="IPR004556">
    <property type="entry name" value="HemK-like"/>
</dbReference>
<evidence type="ECO:0000259" key="7">
    <source>
        <dbReference type="Pfam" id="PF17827"/>
    </source>
</evidence>
<dbReference type="Pfam" id="PF05175">
    <property type="entry name" value="MTS"/>
    <property type="match status" value="1"/>
</dbReference>
<keyword evidence="3 5" id="KW-0949">S-adenosyl-L-methionine</keyword>
<reference evidence="8 9" key="1">
    <citation type="journal article" date="2014" name="Genome Announc.">
        <title>Draft Genome Sequence of Lutibaculum baratangense Strain AMV1T, Isolated from a Mud Volcano in Andamans, India.</title>
        <authorList>
            <person name="Singh A."/>
            <person name="Sreenivas A."/>
            <person name="Sathyanarayana Reddy G."/>
            <person name="Pinnaka A.K."/>
            <person name="Shivaji S."/>
        </authorList>
    </citation>
    <scope>NUCLEOTIDE SEQUENCE [LARGE SCALE GENOMIC DNA]</scope>
    <source>
        <strain evidence="8 9">AMV1</strain>
    </source>
</reference>
<gene>
    <name evidence="5" type="primary">prmC</name>
    <name evidence="8" type="ORF">N177_2528</name>
</gene>
<evidence type="ECO:0000256" key="3">
    <source>
        <dbReference type="ARBA" id="ARBA00022691"/>
    </source>
</evidence>
<dbReference type="EMBL" id="AWXZ01000035">
    <property type="protein sequence ID" value="ESR24079.1"/>
    <property type="molecule type" value="Genomic_DNA"/>
</dbReference>
<dbReference type="GO" id="GO:0003676">
    <property type="term" value="F:nucleic acid binding"/>
    <property type="evidence" value="ECO:0007669"/>
    <property type="project" value="InterPro"/>
</dbReference>
<dbReference type="SUPFAM" id="SSF53335">
    <property type="entry name" value="S-adenosyl-L-methionine-dependent methyltransferases"/>
    <property type="match status" value="1"/>
</dbReference>
<dbReference type="RefSeq" id="WP_023432657.1">
    <property type="nucleotide sequence ID" value="NZ_AWXZ01000035.1"/>
</dbReference>
<evidence type="ECO:0000256" key="5">
    <source>
        <dbReference type="HAMAP-Rule" id="MF_02126"/>
    </source>
</evidence>
<dbReference type="InterPro" id="IPR007848">
    <property type="entry name" value="Small_mtfrase_dom"/>
</dbReference>
<dbReference type="InterPro" id="IPR029063">
    <property type="entry name" value="SAM-dependent_MTases_sf"/>
</dbReference>
<dbReference type="CDD" id="cd02440">
    <property type="entry name" value="AdoMet_MTases"/>
    <property type="match status" value="1"/>
</dbReference>
<name>V4RFC9_9HYPH</name>
<dbReference type="InterPro" id="IPR019874">
    <property type="entry name" value="RF_methyltr_PrmC"/>
</dbReference>
<keyword evidence="2 5" id="KW-0808">Transferase</keyword>
<dbReference type="AlphaFoldDB" id="V4RFC9"/>
<dbReference type="PROSITE" id="PS00092">
    <property type="entry name" value="N6_MTASE"/>
    <property type="match status" value="1"/>
</dbReference>
<feature type="binding site" evidence="5">
    <location>
        <position position="150"/>
    </location>
    <ligand>
        <name>S-adenosyl-L-methionine</name>
        <dbReference type="ChEBI" id="CHEBI:59789"/>
    </ligand>
</feature>
<evidence type="ECO:0000256" key="1">
    <source>
        <dbReference type="ARBA" id="ARBA00022603"/>
    </source>
</evidence>
<dbReference type="PANTHER" id="PTHR18895:SF74">
    <property type="entry name" value="MTRF1L RELEASE FACTOR GLUTAMINE METHYLTRANSFERASE"/>
    <property type="match status" value="1"/>
</dbReference>
<feature type="domain" description="Methyltransferase small" evidence="6">
    <location>
        <begin position="122"/>
        <end position="201"/>
    </location>
</feature>
<dbReference type="HAMAP" id="MF_02126">
    <property type="entry name" value="RF_methyltr_PrmC"/>
    <property type="match status" value="1"/>
</dbReference>
<feature type="binding site" evidence="5">
    <location>
        <begin position="193"/>
        <end position="196"/>
    </location>
    <ligand>
        <name>substrate</name>
    </ligand>
</feature>
<dbReference type="GO" id="GO:0102559">
    <property type="term" value="F:peptide chain release factor N(5)-glutamine methyltransferase activity"/>
    <property type="evidence" value="ECO:0007669"/>
    <property type="project" value="UniProtKB-EC"/>
</dbReference>
<dbReference type="PATRIC" id="fig|631454.5.peg.2497"/>
<evidence type="ECO:0000313" key="8">
    <source>
        <dbReference type="EMBL" id="ESR24079.1"/>
    </source>
</evidence>
<dbReference type="Gene3D" id="1.10.8.10">
    <property type="entry name" value="DNA helicase RuvA subunit, C-terminal domain"/>
    <property type="match status" value="1"/>
</dbReference>
<feature type="binding site" evidence="5">
    <location>
        <begin position="127"/>
        <end position="131"/>
    </location>
    <ligand>
        <name>S-adenosyl-L-methionine</name>
        <dbReference type="ChEBI" id="CHEBI:59789"/>
    </ligand>
</feature>
<feature type="domain" description="Release factor glutamine methyltransferase N-terminal" evidence="7">
    <location>
        <begin position="8"/>
        <end position="78"/>
    </location>
</feature>
<dbReference type="NCBIfam" id="TIGR00536">
    <property type="entry name" value="hemK_fam"/>
    <property type="match status" value="1"/>
</dbReference>
<comment type="catalytic activity">
    <reaction evidence="4 5">
        <text>L-glutaminyl-[peptide chain release factor] + S-adenosyl-L-methionine = N(5)-methyl-L-glutaminyl-[peptide chain release factor] + S-adenosyl-L-homocysteine + H(+)</text>
        <dbReference type="Rhea" id="RHEA:42896"/>
        <dbReference type="Rhea" id="RHEA-COMP:10271"/>
        <dbReference type="Rhea" id="RHEA-COMP:10272"/>
        <dbReference type="ChEBI" id="CHEBI:15378"/>
        <dbReference type="ChEBI" id="CHEBI:30011"/>
        <dbReference type="ChEBI" id="CHEBI:57856"/>
        <dbReference type="ChEBI" id="CHEBI:59789"/>
        <dbReference type="ChEBI" id="CHEBI:61891"/>
        <dbReference type="EC" id="2.1.1.297"/>
    </reaction>
</comment>